<reference evidence="2 3" key="1">
    <citation type="journal article" date="2024" name="Science">
        <title>Giant polyketide synthase enzymes in the biosynthesis of giant marine polyether toxins.</title>
        <authorList>
            <person name="Fallon T.R."/>
            <person name="Shende V.V."/>
            <person name="Wierzbicki I.H."/>
            <person name="Pendleton A.L."/>
            <person name="Watervoot N.F."/>
            <person name="Auber R.P."/>
            <person name="Gonzalez D.J."/>
            <person name="Wisecaver J.H."/>
            <person name="Moore B.S."/>
        </authorList>
    </citation>
    <scope>NUCLEOTIDE SEQUENCE [LARGE SCALE GENOMIC DNA]</scope>
    <source>
        <strain evidence="2 3">12B1</strain>
    </source>
</reference>
<name>A0AB34JP39_PRYPA</name>
<evidence type="ECO:0000313" key="3">
    <source>
        <dbReference type="Proteomes" id="UP001515480"/>
    </source>
</evidence>
<dbReference type="Proteomes" id="UP001515480">
    <property type="component" value="Unassembled WGS sequence"/>
</dbReference>
<keyword evidence="3" id="KW-1185">Reference proteome</keyword>
<evidence type="ECO:0000313" key="2">
    <source>
        <dbReference type="EMBL" id="KAL1522685.1"/>
    </source>
</evidence>
<keyword evidence="1" id="KW-1133">Transmembrane helix</keyword>
<organism evidence="2 3">
    <name type="scientific">Prymnesium parvum</name>
    <name type="common">Toxic golden alga</name>
    <dbReference type="NCBI Taxonomy" id="97485"/>
    <lineage>
        <taxon>Eukaryota</taxon>
        <taxon>Haptista</taxon>
        <taxon>Haptophyta</taxon>
        <taxon>Prymnesiophyceae</taxon>
        <taxon>Prymnesiales</taxon>
        <taxon>Prymnesiaceae</taxon>
        <taxon>Prymnesium</taxon>
    </lineage>
</organism>
<dbReference type="AlphaFoldDB" id="A0AB34JP39"/>
<feature type="transmembrane region" description="Helical" evidence="1">
    <location>
        <begin position="37"/>
        <end position="58"/>
    </location>
</feature>
<accession>A0AB34JP39</accession>
<gene>
    <name evidence="2" type="ORF">AB1Y20_017661</name>
</gene>
<sequence length="265" mass="27927">MCIAVSWPSTRVAKLSLAFKSLSCLATYPLLSPHAAAALLALAAALLALAGSLLLLCARPRLRPPAALLCALSAAAQLGWSAAAEAPRRQWQRGVGLACAAATPALLPSAELRALLEHSRTGLQLDEVLSAVAAAVEAERSRAASMRAAGVRPVGGGRALRPAQACEVYLSRAVFGSLPEMILVGHVFGAVAAQLCLLTAIKVWLEDTPTGRRWAKRLREGEEPHEKRDAKLEGCEEDSWSSAELVAIPVAIPVAVGISTRERRR</sequence>
<dbReference type="EMBL" id="JBGBPQ010000006">
    <property type="protein sequence ID" value="KAL1522685.1"/>
    <property type="molecule type" value="Genomic_DNA"/>
</dbReference>
<protein>
    <submittedName>
        <fullName evidence="2">Uncharacterized protein</fullName>
    </submittedName>
</protein>
<keyword evidence="1" id="KW-0472">Membrane</keyword>
<keyword evidence="1" id="KW-0812">Transmembrane</keyword>
<comment type="caution">
    <text evidence="2">The sequence shown here is derived from an EMBL/GenBank/DDBJ whole genome shotgun (WGS) entry which is preliminary data.</text>
</comment>
<proteinExistence type="predicted"/>
<evidence type="ECO:0000256" key="1">
    <source>
        <dbReference type="SAM" id="Phobius"/>
    </source>
</evidence>